<dbReference type="AlphaFoldDB" id="A0A9P8VPE8"/>
<dbReference type="Proteomes" id="UP000777438">
    <property type="component" value="Unassembled WGS sequence"/>
</dbReference>
<evidence type="ECO:0000259" key="2">
    <source>
        <dbReference type="Pfam" id="PF20516"/>
    </source>
</evidence>
<dbReference type="InterPro" id="IPR046797">
    <property type="entry name" value="PDDEXK_12"/>
</dbReference>
<sequence length="503" mass="57106">MDLSHYRDRSIKYYLHPQHYLRTKQHTHHDALPYDASMIAQDIATWLSQLDPSAQFTHIPSLDAKPNEADCHEPLSPPESRDTDTETQPRRKRNSLMMPEDSHRTPKRPRLTGEIGDHGRDLDRDVDETPRASSSQHTRRKRTPHRRLRAASPAHSLPSRSESESTSISHVSGRSSPSKQIAALELNADGIETRVMALTDASMTLSLRRLLTEIDKCSNCLRILSEDLRAEITKRKQQEEFGEFSAVEDFAYVDTQARDQLGPTPSLEEVADLVEDAGQCQATMQNEAGWNMMVHYPVLRKAVYGRQKYNQLVGVAPCTTARIIKEYLPIKSQPKMVDFCLYLNPDNDLSPASPVNAIRQLRQVLPCNVMNHTDYLSFRNCPIAVSIETKKRGTGREDAELQVGTWHAAQWNFLQDRVAETGGSLDGLDFLPAVVIQGHEWNFVATTREGRKTVLWLEKHFGSTTSSLGVYKIVWALQRLARWSEDVFWPWYKSNVLGGQQSI</sequence>
<proteinExistence type="predicted"/>
<accession>A0A9P8VPE8</accession>
<feature type="compositionally biased region" description="Basic residues" evidence="1">
    <location>
        <begin position="137"/>
        <end position="149"/>
    </location>
</feature>
<dbReference type="Pfam" id="PF20516">
    <property type="entry name" value="PDDEXK_12"/>
    <property type="match status" value="1"/>
</dbReference>
<feature type="domain" description="PD-(D/E)XK nuclease-like" evidence="2">
    <location>
        <begin position="248"/>
        <end position="489"/>
    </location>
</feature>
<organism evidence="3 4">
    <name type="scientific">Thelonectria olida</name>
    <dbReference type="NCBI Taxonomy" id="1576542"/>
    <lineage>
        <taxon>Eukaryota</taxon>
        <taxon>Fungi</taxon>
        <taxon>Dikarya</taxon>
        <taxon>Ascomycota</taxon>
        <taxon>Pezizomycotina</taxon>
        <taxon>Sordariomycetes</taxon>
        <taxon>Hypocreomycetidae</taxon>
        <taxon>Hypocreales</taxon>
        <taxon>Nectriaceae</taxon>
        <taxon>Thelonectria</taxon>
    </lineage>
</organism>
<feature type="compositionally biased region" description="Basic and acidic residues" evidence="1">
    <location>
        <begin position="65"/>
        <end position="89"/>
    </location>
</feature>
<name>A0A9P8VPE8_9HYPO</name>
<gene>
    <name evidence="3" type="ORF">B0T10DRAFT_501528</name>
</gene>
<dbReference type="EMBL" id="JAGPYM010000072">
    <property type="protein sequence ID" value="KAH6869413.1"/>
    <property type="molecule type" value="Genomic_DNA"/>
</dbReference>
<evidence type="ECO:0000256" key="1">
    <source>
        <dbReference type="SAM" id="MobiDB-lite"/>
    </source>
</evidence>
<protein>
    <recommendedName>
        <fullName evidence="2">PD-(D/E)XK nuclease-like domain-containing protein</fullName>
    </recommendedName>
</protein>
<feature type="region of interest" description="Disordered" evidence="1">
    <location>
        <begin position="58"/>
        <end position="178"/>
    </location>
</feature>
<feature type="compositionally biased region" description="Low complexity" evidence="1">
    <location>
        <begin position="156"/>
        <end position="172"/>
    </location>
</feature>
<comment type="caution">
    <text evidence="3">The sequence shown here is derived from an EMBL/GenBank/DDBJ whole genome shotgun (WGS) entry which is preliminary data.</text>
</comment>
<reference evidence="3 4" key="1">
    <citation type="journal article" date="2021" name="Nat. Commun.">
        <title>Genetic determinants of endophytism in the Arabidopsis root mycobiome.</title>
        <authorList>
            <person name="Mesny F."/>
            <person name="Miyauchi S."/>
            <person name="Thiergart T."/>
            <person name="Pickel B."/>
            <person name="Atanasova L."/>
            <person name="Karlsson M."/>
            <person name="Huettel B."/>
            <person name="Barry K.W."/>
            <person name="Haridas S."/>
            <person name="Chen C."/>
            <person name="Bauer D."/>
            <person name="Andreopoulos W."/>
            <person name="Pangilinan J."/>
            <person name="LaButti K."/>
            <person name="Riley R."/>
            <person name="Lipzen A."/>
            <person name="Clum A."/>
            <person name="Drula E."/>
            <person name="Henrissat B."/>
            <person name="Kohler A."/>
            <person name="Grigoriev I.V."/>
            <person name="Martin F.M."/>
            <person name="Hacquard S."/>
        </authorList>
    </citation>
    <scope>NUCLEOTIDE SEQUENCE [LARGE SCALE GENOMIC DNA]</scope>
    <source>
        <strain evidence="3 4">MPI-CAGE-CH-0241</strain>
    </source>
</reference>
<evidence type="ECO:0000313" key="4">
    <source>
        <dbReference type="Proteomes" id="UP000777438"/>
    </source>
</evidence>
<dbReference type="OrthoDB" id="4161186at2759"/>
<feature type="compositionally biased region" description="Basic and acidic residues" evidence="1">
    <location>
        <begin position="115"/>
        <end position="130"/>
    </location>
</feature>
<keyword evidence="4" id="KW-1185">Reference proteome</keyword>
<evidence type="ECO:0000313" key="3">
    <source>
        <dbReference type="EMBL" id="KAH6869413.1"/>
    </source>
</evidence>